<feature type="transmembrane region" description="Helical" evidence="1">
    <location>
        <begin position="117"/>
        <end position="134"/>
    </location>
</feature>
<dbReference type="Proteomes" id="UP001458946">
    <property type="component" value="Unassembled WGS sequence"/>
</dbReference>
<evidence type="ECO:0000313" key="3">
    <source>
        <dbReference type="Proteomes" id="UP001458946"/>
    </source>
</evidence>
<gene>
    <name evidence="2" type="ORF">Dxin01_02408</name>
</gene>
<proteinExistence type="predicted"/>
<name>A0ABP9VBR1_9DEIO</name>
<keyword evidence="1" id="KW-0472">Membrane</keyword>
<evidence type="ECO:0008006" key="4">
    <source>
        <dbReference type="Google" id="ProtNLM"/>
    </source>
</evidence>
<sequence>MPAKVVALPLNASAQIPRRGRRKKLPVEWLPQQHGAWAMLFLPFVVGAVLRVQEVGFRAFVVPLLLLWLVGYFAFHALSLWLKARNKARYVRPLQVYGGLTALLGSVVLLLEPSLLGWGAVYAPLLGVGLWQAWKKDESALLGRFVTVLAACLICAVTFSDGLASFWHGLRAADAGHLRALAATAVLTGYFLGTVLYVKTMIRERGERQFWHLSVGFHALLLGFAIWAAALGGVGWPVPAFFALLTARAAALPYFGPLRGQTMTPKQVGLTEFALSFGLLLLLGYK</sequence>
<organism evidence="2 3">
    <name type="scientific">Deinococcus xinjiangensis</name>
    <dbReference type="NCBI Taxonomy" id="457454"/>
    <lineage>
        <taxon>Bacteria</taxon>
        <taxon>Thermotogati</taxon>
        <taxon>Deinococcota</taxon>
        <taxon>Deinococci</taxon>
        <taxon>Deinococcales</taxon>
        <taxon>Deinococcaceae</taxon>
        <taxon>Deinococcus</taxon>
    </lineage>
</organism>
<accession>A0ABP9VBR1</accession>
<dbReference type="InterPro" id="IPR025576">
    <property type="entry name" value="YwiC"/>
</dbReference>
<keyword evidence="3" id="KW-1185">Reference proteome</keyword>
<evidence type="ECO:0000313" key="2">
    <source>
        <dbReference type="EMBL" id="GAA5502664.1"/>
    </source>
</evidence>
<protein>
    <recommendedName>
        <fullName evidence="4">YwiC-like protein</fullName>
    </recommendedName>
</protein>
<dbReference type="Pfam" id="PF14256">
    <property type="entry name" value="YwiC"/>
    <property type="match status" value="1"/>
</dbReference>
<feature type="transmembrane region" description="Helical" evidence="1">
    <location>
        <begin position="59"/>
        <end position="82"/>
    </location>
</feature>
<dbReference type="RefSeq" id="WP_353542632.1">
    <property type="nucleotide sequence ID" value="NZ_BAABRN010000027.1"/>
</dbReference>
<feature type="transmembrane region" description="Helical" evidence="1">
    <location>
        <begin position="141"/>
        <end position="160"/>
    </location>
</feature>
<dbReference type="EMBL" id="BAABRN010000027">
    <property type="protein sequence ID" value="GAA5502664.1"/>
    <property type="molecule type" value="Genomic_DNA"/>
</dbReference>
<feature type="transmembrane region" description="Helical" evidence="1">
    <location>
        <begin position="94"/>
        <end position="111"/>
    </location>
</feature>
<evidence type="ECO:0000256" key="1">
    <source>
        <dbReference type="SAM" id="Phobius"/>
    </source>
</evidence>
<feature type="transmembrane region" description="Helical" evidence="1">
    <location>
        <begin position="180"/>
        <end position="198"/>
    </location>
</feature>
<reference evidence="2 3" key="1">
    <citation type="submission" date="2024-02" db="EMBL/GenBank/DDBJ databases">
        <title>Deinococcus xinjiangensis NBRC 107630.</title>
        <authorList>
            <person name="Ichikawa N."/>
            <person name="Katano-Makiyama Y."/>
            <person name="Hidaka K."/>
        </authorList>
    </citation>
    <scope>NUCLEOTIDE SEQUENCE [LARGE SCALE GENOMIC DNA]</scope>
    <source>
        <strain evidence="2 3">NBRC 107630</strain>
    </source>
</reference>
<keyword evidence="1" id="KW-0812">Transmembrane</keyword>
<keyword evidence="1" id="KW-1133">Transmembrane helix</keyword>
<feature type="transmembrane region" description="Helical" evidence="1">
    <location>
        <begin position="268"/>
        <end position="285"/>
    </location>
</feature>
<comment type="caution">
    <text evidence="2">The sequence shown here is derived from an EMBL/GenBank/DDBJ whole genome shotgun (WGS) entry which is preliminary data.</text>
</comment>
<feature type="transmembrane region" description="Helical" evidence="1">
    <location>
        <begin position="210"/>
        <end position="230"/>
    </location>
</feature>